<dbReference type="RefSeq" id="XP_064855305.1">
    <property type="nucleotide sequence ID" value="XM_064999233.1"/>
</dbReference>
<dbReference type="GeneID" id="90076298"/>
<evidence type="ECO:0000313" key="2">
    <source>
        <dbReference type="EMBL" id="GMM38309.1"/>
    </source>
</evidence>
<sequence length="471" mass="54240">MIYDIMDREMTDNPISVATNDSEQSTQRDGNDDDYHALLQKVRRVKTINYALRSRIKEAKSRGPVKTEKIRQLDTTIIKSLLQANLLNYGDEDMLILRDELQKYGVLPISSDCKLRKKLARRFIPTISIIDPKVSIDNDERITSFTLSESFKLSCQLVLHHSSSTFKRFKIVEYQRESLGNFVSYELAELMDRYFKVVIMPSEDSPQGISVSQLEWADGSQTWELELKQNMNLTSFLNAINSYCLQKVKRSFILLNLVKYFKDILDESSEIFHCGVAALIAANSAQMMKYGKGFTYDDELGDIDDSQLFKLSYDDPRNHIAVDRLLNRLGISLNQSFEDTIIEMKMAPVTESSTNRKWALMGLVKNSDRLRKIRFANENHTLTICWDLGFDMSSTDFAATSQFDSLVNEETHIKYCQPESRITATVVSKNNLPIPEAYENIDEILNKLIQRKGIYEGTIIFVENFFDIEKE</sequence>
<dbReference type="AlphaFoldDB" id="A0AAV5QUY3"/>
<feature type="compositionally biased region" description="Polar residues" evidence="1">
    <location>
        <begin position="13"/>
        <end position="28"/>
    </location>
</feature>
<comment type="caution">
    <text evidence="2">The sequence shown here is derived from an EMBL/GenBank/DDBJ whole genome shotgun (WGS) entry which is preliminary data.</text>
</comment>
<dbReference type="Proteomes" id="UP001360560">
    <property type="component" value="Unassembled WGS sequence"/>
</dbReference>
<gene>
    <name evidence="2" type="ORF">DASC09_056480</name>
</gene>
<evidence type="ECO:0000313" key="3">
    <source>
        <dbReference type="Proteomes" id="UP001360560"/>
    </source>
</evidence>
<evidence type="ECO:0000256" key="1">
    <source>
        <dbReference type="SAM" id="MobiDB-lite"/>
    </source>
</evidence>
<accession>A0AAV5QUY3</accession>
<organism evidence="2 3">
    <name type="scientific">Saccharomycopsis crataegensis</name>
    <dbReference type="NCBI Taxonomy" id="43959"/>
    <lineage>
        <taxon>Eukaryota</taxon>
        <taxon>Fungi</taxon>
        <taxon>Dikarya</taxon>
        <taxon>Ascomycota</taxon>
        <taxon>Saccharomycotina</taxon>
        <taxon>Saccharomycetes</taxon>
        <taxon>Saccharomycopsidaceae</taxon>
        <taxon>Saccharomycopsis</taxon>
    </lineage>
</organism>
<proteinExistence type="predicted"/>
<feature type="region of interest" description="Disordered" evidence="1">
    <location>
        <begin position="13"/>
        <end position="32"/>
    </location>
</feature>
<keyword evidence="3" id="KW-1185">Reference proteome</keyword>
<protein>
    <submittedName>
        <fullName evidence="2">Uncharacterized protein</fullName>
    </submittedName>
</protein>
<name>A0AAV5QUY3_9ASCO</name>
<reference evidence="2 3" key="1">
    <citation type="journal article" date="2023" name="Elife">
        <title>Identification of key yeast species and microbe-microbe interactions impacting larval growth of Drosophila in the wild.</title>
        <authorList>
            <person name="Mure A."/>
            <person name="Sugiura Y."/>
            <person name="Maeda R."/>
            <person name="Honda K."/>
            <person name="Sakurai N."/>
            <person name="Takahashi Y."/>
            <person name="Watada M."/>
            <person name="Katoh T."/>
            <person name="Gotoh A."/>
            <person name="Gotoh Y."/>
            <person name="Taniguchi I."/>
            <person name="Nakamura K."/>
            <person name="Hayashi T."/>
            <person name="Katayama T."/>
            <person name="Uemura T."/>
            <person name="Hattori Y."/>
        </authorList>
    </citation>
    <scope>NUCLEOTIDE SEQUENCE [LARGE SCALE GENOMIC DNA]</scope>
    <source>
        <strain evidence="2 3">SC-9</strain>
    </source>
</reference>
<dbReference type="EMBL" id="BTFZ01000019">
    <property type="protein sequence ID" value="GMM38309.1"/>
    <property type="molecule type" value="Genomic_DNA"/>
</dbReference>